<evidence type="ECO:0000259" key="3">
    <source>
        <dbReference type="PROSITE" id="PS51186"/>
    </source>
</evidence>
<reference evidence="4" key="1">
    <citation type="submission" date="2022-02" db="EMBL/GenBank/DDBJ databases">
        <title>Vibrio sp. nov, a new bacterium isolated from seawater.</title>
        <authorList>
            <person name="Yuan Y."/>
        </authorList>
    </citation>
    <scope>NUCLEOTIDE SEQUENCE</scope>
    <source>
        <strain evidence="4">ZSDZ65</strain>
    </source>
</reference>
<sequence>MEIIRDDLQGPEIQGLLQEHLDDMYATSPADSVHALDLTGLQKPDITFWSAWIEGELAGCVALKVLDGQHGEIKSMRTAISARGKGIAKQLVVHLCEAAKQEGFNRLSLETGTEAFFHPARTLYQGFGFVECPPFADYTLDPNSVFMTKQL</sequence>
<dbReference type="CDD" id="cd04301">
    <property type="entry name" value="NAT_SF"/>
    <property type="match status" value="1"/>
</dbReference>
<dbReference type="RefSeq" id="WP_265672959.1">
    <property type="nucleotide sequence ID" value="NZ_JAKRRY010000001.1"/>
</dbReference>
<feature type="domain" description="N-acetyltransferase" evidence="3">
    <location>
        <begin position="11"/>
        <end position="151"/>
    </location>
</feature>
<comment type="caution">
    <text evidence="4">The sequence shown here is derived from an EMBL/GenBank/DDBJ whole genome shotgun (WGS) entry which is preliminary data.</text>
</comment>
<gene>
    <name evidence="4" type="ORF">MD535_00655</name>
</gene>
<dbReference type="EMBL" id="JAKRRY010000001">
    <property type="protein sequence ID" value="MCW8344537.1"/>
    <property type="molecule type" value="Genomic_DNA"/>
</dbReference>
<evidence type="ECO:0000313" key="4">
    <source>
        <dbReference type="EMBL" id="MCW8344537.1"/>
    </source>
</evidence>
<dbReference type="Proteomes" id="UP001155587">
    <property type="component" value="Unassembled WGS sequence"/>
</dbReference>
<evidence type="ECO:0000256" key="1">
    <source>
        <dbReference type="ARBA" id="ARBA00022679"/>
    </source>
</evidence>
<organism evidence="4 5">
    <name type="scientific">Vibrio qingdaonensis</name>
    <dbReference type="NCBI Taxonomy" id="2829491"/>
    <lineage>
        <taxon>Bacteria</taxon>
        <taxon>Pseudomonadati</taxon>
        <taxon>Pseudomonadota</taxon>
        <taxon>Gammaproteobacteria</taxon>
        <taxon>Vibrionales</taxon>
        <taxon>Vibrionaceae</taxon>
        <taxon>Vibrio</taxon>
    </lineage>
</organism>
<dbReference type="SUPFAM" id="SSF55729">
    <property type="entry name" value="Acyl-CoA N-acyltransferases (Nat)"/>
    <property type="match status" value="1"/>
</dbReference>
<dbReference type="InterPro" id="IPR016181">
    <property type="entry name" value="Acyl_CoA_acyltransferase"/>
</dbReference>
<dbReference type="PANTHER" id="PTHR43877">
    <property type="entry name" value="AMINOALKYLPHOSPHONATE N-ACETYLTRANSFERASE-RELATED-RELATED"/>
    <property type="match status" value="1"/>
</dbReference>
<dbReference type="PROSITE" id="PS51186">
    <property type="entry name" value="GNAT"/>
    <property type="match status" value="1"/>
</dbReference>
<dbReference type="Gene3D" id="3.40.630.30">
    <property type="match status" value="1"/>
</dbReference>
<dbReference type="InterPro" id="IPR050832">
    <property type="entry name" value="Bact_Acetyltransf"/>
</dbReference>
<evidence type="ECO:0000313" key="5">
    <source>
        <dbReference type="Proteomes" id="UP001155587"/>
    </source>
</evidence>
<dbReference type="AlphaFoldDB" id="A0A9X3CJI1"/>
<keyword evidence="2" id="KW-0012">Acyltransferase</keyword>
<dbReference type="InterPro" id="IPR000182">
    <property type="entry name" value="GNAT_dom"/>
</dbReference>
<protein>
    <submittedName>
        <fullName evidence="4">GNAT family N-acetyltransferase</fullName>
    </submittedName>
</protein>
<dbReference type="PANTHER" id="PTHR43877:SF5">
    <property type="entry name" value="BLL8307 PROTEIN"/>
    <property type="match status" value="1"/>
</dbReference>
<dbReference type="GO" id="GO:0016747">
    <property type="term" value="F:acyltransferase activity, transferring groups other than amino-acyl groups"/>
    <property type="evidence" value="ECO:0007669"/>
    <property type="project" value="InterPro"/>
</dbReference>
<keyword evidence="1" id="KW-0808">Transferase</keyword>
<name>A0A9X3CJI1_9VIBR</name>
<proteinExistence type="predicted"/>
<evidence type="ECO:0000256" key="2">
    <source>
        <dbReference type="ARBA" id="ARBA00023315"/>
    </source>
</evidence>
<accession>A0A9X3CJI1</accession>
<keyword evidence="5" id="KW-1185">Reference proteome</keyword>
<dbReference type="Pfam" id="PF00583">
    <property type="entry name" value="Acetyltransf_1"/>
    <property type="match status" value="1"/>
</dbReference>